<organism evidence="2 3">
    <name type="scientific">Siphonobacter aquaeclarae</name>
    <dbReference type="NCBI Taxonomy" id="563176"/>
    <lineage>
        <taxon>Bacteria</taxon>
        <taxon>Pseudomonadati</taxon>
        <taxon>Bacteroidota</taxon>
        <taxon>Cytophagia</taxon>
        <taxon>Cytophagales</taxon>
        <taxon>Cytophagaceae</taxon>
        <taxon>Siphonobacter</taxon>
    </lineage>
</organism>
<evidence type="ECO:0000256" key="1">
    <source>
        <dbReference type="SAM" id="Phobius"/>
    </source>
</evidence>
<reference evidence="2 3" key="1">
    <citation type="submission" date="2016-10" db="EMBL/GenBank/DDBJ databases">
        <authorList>
            <person name="de Groot N.N."/>
        </authorList>
    </citation>
    <scope>NUCLEOTIDE SEQUENCE [LARGE SCALE GENOMIC DNA]</scope>
    <source>
        <strain evidence="2 3">DSM 21668</strain>
    </source>
</reference>
<accession>A0A1G9RRZ1</accession>
<keyword evidence="1" id="KW-0472">Membrane</keyword>
<dbReference type="Proteomes" id="UP000198901">
    <property type="component" value="Unassembled WGS sequence"/>
</dbReference>
<evidence type="ECO:0000313" key="2">
    <source>
        <dbReference type="EMBL" id="SDM25991.1"/>
    </source>
</evidence>
<keyword evidence="3" id="KW-1185">Reference proteome</keyword>
<dbReference type="RefSeq" id="WP_262507492.1">
    <property type="nucleotide sequence ID" value="NZ_FNGS01000005.1"/>
</dbReference>
<name>A0A1G9RRZ1_9BACT</name>
<sequence>MGVQVLSIITLSVVTLSVPILWWEQRRYRDKTSKKRGKKETE</sequence>
<keyword evidence="1" id="KW-1133">Transmembrane helix</keyword>
<proteinExistence type="predicted"/>
<protein>
    <submittedName>
        <fullName evidence="2">Uncharacterized protein</fullName>
    </submittedName>
</protein>
<evidence type="ECO:0000313" key="3">
    <source>
        <dbReference type="Proteomes" id="UP000198901"/>
    </source>
</evidence>
<dbReference type="AlphaFoldDB" id="A0A1G9RRZ1"/>
<dbReference type="EMBL" id="FNGS01000005">
    <property type="protein sequence ID" value="SDM25991.1"/>
    <property type="molecule type" value="Genomic_DNA"/>
</dbReference>
<feature type="transmembrane region" description="Helical" evidence="1">
    <location>
        <begin position="6"/>
        <end position="23"/>
    </location>
</feature>
<keyword evidence="1" id="KW-0812">Transmembrane</keyword>
<gene>
    <name evidence="2" type="ORF">SAMN04488090_3012</name>
</gene>